<sequence length="187" mass="20829">MSIEESTCEAYFSATTTRDKNGRFVVALPKKPEVLNRLGKSYEIAAARLEANPALQASYSALIDQYLQLGQMKKVFPDTPSTSVSFYLPHHYVVRSDSLTTKLRVVFDASSATDTGISLNDALMVGPVVQEDLVCITIRFRLPRFAITSDIEKMYRQSLVTPSDRPLQQILGQTNPENLSGSYSSRR</sequence>
<evidence type="ECO:0000256" key="1">
    <source>
        <dbReference type="SAM" id="MobiDB-lite"/>
    </source>
</evidence>
<protein>
    <submittedName>
        <fullName evidence="2">Uncharacterized protein</fullName>
    </submittedName>
</protein>
<keyword evidence="3" id="KW-1185">Reference proteome</keyword>
<reference evidence="3" key="1">
    <citation type="journal article" date="2015" name="Proc. Natl. Acad. Sci. U.S.A.">
        <title>Genome sequence of the Asian Tiger mosquito, Aedes albopictus, reveals insights into its biology, genetics, and evolution.</title>
        <authorList>
            <person name="Chen X.G."/>
            <person name="Jiang X."/>
            <person name="Gu J."/>
            <person name="Xu M."/>
            <person name="Wu Y."/>
            <person name="Deng Y."/>
            <person name="Zhang C."/>
            <person name="Bonizzoni M."/>
            <person name="Dermauw W."/>
            <person name="Vontas J."/>
            <person name="Armbruster P."/>
            <person name="Huang X."/>
            <person name="Yang Y."/>
            <person name="Zhang H."/>
            <person name="He W."/>
            <person name="Peng H."/>
            <person name="Liu Y."/>
            <person name="Wu K."/>
            <person name="Chen J."/>
            <person name="Lirakis M."/>
            <person name="Topalis P."/>
            <person name="Van Leeuwen T."/>
            <person name="Hall A.B."/>
            <person name="Jiang X."/>
            <person name="Thorpe C."/>
            <person name="Mueller R.L."/>
            <person name="Sun C."/>
            <person name="Waterhouse R.M."/>
            <person name="Yan G."/>
            <person name="Tu Z.J."/>
            <person name="Fang X."/>
            <person name="James A.A."/>
        </authorList>
    </citation>
    <scope>NUCLEOTIDE SEQUENCE [LARGE SCALE GENOMIC DNA]</scope>
    <source>
        <strain evidence="3">Foshan</strain>
    </source>
</reference>
<dbReference type="PANTHER" id="PTHR47331:SF5">
    <property type="entry name" value="RIBONUCLEASE H"/>
    <property type="match status" value="1"/>
</dbReference>
<reference evidence="2" key="2">
    <citation type="submission" date="2025-05" db="UniProtKB">
        <authorList>
            <consortium name="EnsemblMetazoa"/>
        </authorList>
    </citation>
    <scope>IDENTIFICATION</scope>
    <source>
        <strain evidence="2">Foshan</strain>
    </source>
</reference>
<dbReference type="PANTHER" id="PTHR47331">
    <property type="entry name" value="PHD-TYPE DOMAIN-CONTAINING PROTEIN"/>
    <property type="match status" value="1"/>
</dbReference>
<dbReference type="SUPFAM" id="SSF56672">
    <property type="entry name" value="DNA/RNA polymerases"/>
    <property type="match status" value="1"/>
</dbReference>
<dbReference type="EnsemblMetazoa" id="AALFPA23_011790.R16761">
    <property type="protein sequence ID" value="AALFPA23_011790.P16761"/>
    <property type="gene ID" value="AALFPA23_011790"/>
</dbReference>
<evidence type="ECO:0000313" key="3">
    <source>
        <dbReference type="Proteomes" id="UP000069940"/>
    </source>
</evidence>
<proteinExistence type="predicted"/>
<dbReference type="InterPro" id="IPR043502">
    <property type="entry name" value="DNA/RNA_pol_sf"/>
</dbReference>
<feature type="compositionally biased region" description="Polar residues" evidence="1">
    <location>
        <begin position="170"/>
        <end position="187"/>
    </location>
</feature>
<dbReference type="GeneID" id="134290844"/>
<evidence type="ECO:0000313" key="2">
    <source>
        <dbReference type="EnsemblMetazoa" id="AALFPA23_011790.P16761"/>
    </source>
</evidence>
<name>A0ABM1YSK4_AEDAL</name>
<dbReference type="Proteomes" id="UP000069940">
    <property type="component" value="Unassembled WGS sequence"/>
</dbReference>
<feature type="region of interest" description="Disordered" evidence="1">
    <location>
        <begin position="166"/>
        <end position="187"/>
    </location>
</feature>
<dbReference type="RefSeq" id="XP_062714036.1">
    <property type="nucleotide sequence ID" value="XM_062858052.1"/>
</dbReference>
<accession>A0ABM1YSK4</accession>
<organism evidence="2 3">
    <name type="scientific">Aedes albopictus</name>
    <name type="common">Asian tiger mosquito</name>
    <name type="synonym">Stegomyia albopicta</name>
    <dbReference type="NCBI Taxonomy" id="7160"/>
    <lineage>
        <taxon>Eukaryota</taxon>
        <taxon>Metazoa</taxon>
        <taxon>Ecdysozoa</taxon>
        <taxon>Arthropoda</taxon>
        <taxon>Hexapoda</taxon>
        <taxon>Insecta</taxon>
        <taxon>Pterygota</taxon>
        <taxon>Neoptera</taxon>
        <taxon>Endopterygota</taxon>
        <taxon>Diptera</taxon>
        <taxon>Nematocera</taxon>
        <taxon>Culicoidea</taxon>
        <taxon>Culicidae</taxon>
        <taxon>Culicinae</taxon>
        <taxon>Aedini</taxon>
        <taxon>Aedes</taxon>
        <taxon>Stegomyia</taxon>
    </lineage>
</organism>